<sequence length="66" mass="7368">MNRLIIIKGGGDLATGIAQRLHQSRFKVVITELPAPTVVRRTVAFAQAVMMDRLLLMLLLHMGVER</sequence>
<gene>
    <name evidence="1" type="ORF">SPTER_35950</name>
</gene>
<evidence type="ECO:0000313" key="2">
    <source>
        <dbReference type="Proteomes" id="UP000320776"/>
    </source>
</evidence>
<dbReference type="AlphaFoldDB" id="A0A517DXW1"/>
<reference evidence="1 2" key="1">
    <citation type="submission" date="2019-02" db="EMBL/GenBank/DDBJ databases">
        <title>Closed genome of Sporomusa termitida DSM 4440.</title>
        <authorList>
            <person name="Poehlein A."/>
            <person name="Daniel R."/>
        </authorList>
    </citation>
    <scope>NUCLEOTIDE SEQUENCE [LARGE SCALE GENOMIC DNA]</scope>
    <source>
        <strain evidence="1 2">DSM 4440</strain>
    </source>
</reference>
<dbReference type="Proteomes" id="UP000320776">
    <property type="component" value="Chromosome"/>
</dbReference>
<organism evidence="1 2">
    <name type="scientific">Sporomusa termitida</name>
    <dbReference type="NCBI Taxonomy" id="2377"/>
    <lineage>
        <taxon>Bacteria</taxon>
        <taxon>Bacillati</taxon>
        <taxon>Bacillota</taxon>
        <taxon>Negativicutes</taxon>
        <taxon>Selenomonadales</taxon>
        <taxon>Sporomusaceae</taxon>
        <taxon>Sporomusa</taxon>
    </lineage>
</organism>
<name>A0A517DXW1_9FIRM</name>
<protein>
    <submittedName>
        <fullName evidence="1">Selenium-dependent molybdenum hydroxylase system protein, YqeB family</fullName>
    </submittedName>
</protein>
<accession>A0A517DXW1</accession>
<dbReference type="RefSeq" id="WP_211367312.1">
    <property type="nucleotide sequence ID" value="NZ_CP036259.1"/>
</dbReference>
<dbReference type="EMBL" id="CP036259">
    <property type="protein sequence ID" value="QDR82173.1"/>
    <property type="molecule type" value="Genomic_DNA"/>
</dbReference>
<dbReference type="KEGG" id="sted:SPTER_35950"/>
<proteinExistence type="predicted"/>
<evidence type="ECO:0000313" key="1">
    <source>
        <dbReference type="EMBL" id="QDR82173.1"/>
    </source>
</evidence>
<keyword evidence="2" id="KW-1185">Reference proteome</keyword>